<dbReference type="KEGG" id="vg:65130587"/>
<evidence type="ECO:0000256" key="1">
    <source>
        <dbReference type="SAM" id="MobiDB-lite"/>
    </source>
</evidence>
<feature type="region of interest" description="Disordered" evidence="1">
    <location>
        <begin position="1"/>
        <end position="87"/>
    </location>
</feature>
<name>A0A7M1RRC0_9CAUD</name>
<organism evidence="2 3">
    <name type="scientific">uncultured phage cr52_1</name>
    <dbReference type="NCBI Taxonomy" id="2772079"/>
    <lineage>
        <taxon>Viruses</taxon>
        <taxon>Duplodnaviria</taxon>
        <taxon>Heunggongvirae</taxon>
        <taxon>Uroviricota</taxon>
        <taxon>Caudoviricetes</taxon>
        <taxon>Crassvirales</taxon>
        <taxon>Suoliviridae</taxon>
        <taxon>Loutivirinae</taxon>
        <taxon>Buchavirus</taxon>
        <taxon>Buchavirus copri</taxon>
    </lineage>
</organism>
<dbReference type="Proteomes" id="UP000594150">
    <property type="component" value="Segment"/>
</dbReference>
<feature type="compositionally biased region" description="Basic and acidic residues" evidence="1">
    <location>
        <begin position="54"/>
        <end position="69"/>
    </location>
</feature>
<feature type="compositionally biased region" description="Basic and acidic residues" evidence="1">
    <location>
        <begin position="31"/>
        <end position="40"/>
    </location>
</feature>
<dbReference type="EMBL" id="MT774395">
    <property type="protein sequence ID" value="QOR56674.1"/>
    <property type="molecule type" value="Genomic_DNA"/>
</dbReference>
<keyword evidence="3" id="KW-1185">Reference proteome</keyword>
<reference evidence="2 3" key="1">
    <citation type="submission" date="2020-07" db="EMBL/GenBank/DDBJ databases">
        <title>Taxonomic proposal: Crassvirales, a new order of highly abundant and diverse bacterial viruses.</title>
        <authorList>
            <person name="Shkoporov A.N."/>
            <person name="Stockdale S.R."/>
            <person name="Guerin E."/>
            <person name="Ross R.P."/>
            <person name="Hill C."/>
        </authorList>
    </citation>
    <scope>NUCLEOTIDE SEQUENCE [LARGE SCALE GENOMIC DNA]</scope>
</reference>
<dbReference type="GeneID" id="65130587"/>
<evidence type="ECO:0000313" key="3">
    <source>
        <dbReference type="Proteomes" id="UP000594150"/>
    </source>
</evidence>
<feature type="compositionally biased region" description="Low complexity" evidence="1">
    <location>
        <begin position="8"/>
        <end position="21"/>
    </location>
</feature>
<dbReference type="RefSeq" id="YP_010112126.1">
    <property type="nucleotide sequence ID" value="NC_055888.1"/>
</dbReference>
<proteinExistence type="predicted"/>
<accession>A0A7M1RRC0</accession>
<protein>
    <submittedName>
        <fullName evidence="2">Uncharacterized protein</fullName>
    </submittedName>
</protein>
<sequence length="510" mass="56181">MSSKKKQAAQAAATAAKPAETAKVDNTTKATTEKENKGTAKAETSAAAPAPQPKKKEEKKTEAKTEKQPAQKVADTQPKPKKDKTPVVIAEEVDETTALGNKIGVPLSNTGMDAIKRSSTDAKAQLVTYGYNRFINNEEFKDKCPEAWKHTAQVCDVVWLLAMVDIRNEVAALKSGGQIVAKIPEDQLMPLNEVAEMLGITLATPKAIVGPQGEKQLAIDFTSQDTIIPEELNDKKAPVQTVPDLDYDKVGTDHEKICAALDYLMHQNRDITVCIDKTLEWYRGLCMNNAGSADAKLALDAKPLNEWIDEIFHLIPIAGLMKGLGRSVYLYTKQQGSPVSAHSILHGKLPNWSEEDIVSLLKVLIQENYRYSLEDKIDANGNVIKTEKPKPTEDKAIQSVVGSIGLEYVDKLMDDYTRSVPENATDEQLAEIKDARAAARKIISLVRANYYPGKVEPTNEQIRFAIGKIINVYRQPMDQIAEFEGPLPTLVGEYPETLKTEDKPAEEKKS</sequence>
<evidence type="ECO:0000313" key="2">
    <source>
        <dbReference type="EMBL" id="QOR56674.1"/>
    </source>
</evidence>